<evidence type="ECO:0000313" key="2">
    <source>
        <dbReference type="Proteomes" id="UP000077342"/>
    </source>
</evidence>
<dbReference type="SUPFAM" id="SSF54909">
    <property type="entry name" value="Dimeric alpha+beta barrel"/>
    <property type="match status" value="1"/>
</dbReference>
<name>A0A163XXY1_9MYCO</name>
<gene>
    <name evidence="1" type="ORF">A4G28_08815</name>
</gene>
<dbReference type="EMBL" id="LWCI01000132">
    <property type="protein sequence ID" value="KZS59875.1"/>
    <property type="molecule type" value="Genomic_DNA"/>
</dbReference>
<evidence type="ECO:0000313" key="1">
    <source>
        <dbReference type="EMBL" id="KZS59875.1"/>
    </source>
</evidence>
<protein>
    <submittedName>
        <fullName evidence="1">Uncharacterized protein</fullName>
    </submittedName>
</protein>
<organism evidence="1 2">
    <name type="scientific">Mycobacterium ostraviense</name>
    <dbReference type="NCBI Taxonomy" id="2738409"/>
    <lineage>
        <taxon>Bacteria</taxon>
        <taxon>Bacillati</taxon>
        <taxon>Actinomycetota</taxon>
        <taxon>Actinomycetes</taxon>
        <taxon>Mycobacteriales</taxon>
        <taxon>Mycobacteriaceae</taxon>
        <taxon>Mycobacterium</taxon>
    </lineage>
</organism>
<dbReference type="RefSeq" id="WP_075512011.1">
    <property type="nucleotide sequence ID" value="NZ_CP089224.1"/>
</dbReference>
<proteinExistence type="predicted"/>
<dbReference type="InterPro" id="IPR011008">
    <property type="entry name" value="Dimeric_a/b-barrel"/>
</dbReference>
<sequence length="106" mass="11910">MVRGIIYVETRPSSPEREPEYHSWYDDVHIPELVALDGFVSARRLRPVNDDGPYVALYEIEGDDLQAILDNMVASAGRLHMSDALQFDPPPVMRLLEVTSVYPPAG</sequence>
<keyword evidence="2" id="KW-1185">Reference proteome</keyword>
<dbReference type="AlphaFoldDB" id="A0A163XXY1"/>
<dbReference type="Proteomes" id="UP000077342">
    <property type="component" value="Unassembled WGS sequence"/>
</dbReference>
<comment type="caution">
    <text evidence="1">The sequence shown here is derived from an EMBL/GenBank/DDBJ whole genome shotgun (WGS) entry which is preliminary data.</text>
</comment>
<reference evidence="2" key="1">
    <citation type="submission" date="2016-04" db="EMBL/GenBank/DDBJ databases">
        <authorList>
            <person name="Strapagiel D."/>
            <person name="Borowka P."/>
            <person name="Marciniak B."/>
            <person name="Bakula Z."/>
            <person name="Van Ingen J."/>
            <person name="Safianowska A."/>
            <person name="Dziadek J."/>
            <person name="Jagielski T."/>
        </authorList>
    </citation>
    <scope>NUCLEOTIDE SEQUENCE [LARGE SCALE GENOMIC DNA]</scope>
    <source>
        <strain evidence="2">1010001458</strain>
    </source>
</reference>
<accession>A0A163XXY1</accession>